<protein>
    <recommendedName>
        <fullName evidence="6">THUMP domain-containing protein</fullName>
    </recommendedName>
</protein>
<keyword evidence="3" id="KW-0819">tRNA processing</keyword>
<dbReference type="InterPro" id="IPR029063">
    <property type="entry name" value="SAM-dependent_MTases_sf"/>
</dbReference>
<gene>
    <name evidence="7" type="ORF">MEDL_41972</name>
</gene>
<evidence type="ECO:0000256" key="2">
    <source>
        <dbReference type="ARBA" id="ARBA00022603"/>
    </source>
</evidence>
<evidence type="ECO:0000256" key="1">
    <source>
        <dbReference type="ARBA" id="ARBA00004496"/>
    </source>
</evidence>
<feature type="domain" description="THUMP" evidence="6">
    <location>
        <begin position="203"/>
        <end position="318"/>
    </location>
</feature>
<evidence type="ECO:0000256" key="5">
    <source>
        <dbReference type="SAM" id="MobiDB-lite"/>
    </source>
</evidence>
<feature type="compositionally biased region" description="Basic and acidic residues" evidence="5">
    <location>
        <begin position="160"/>
        <end position="172"/>
    </location>
</feature>
<dbReference type="SUPFAM" id="SSF53335">
    <property type="entry name" value="S-adenosyl-L-methionine-dependent methyltransferases"/>
    <property type="match status" value="1"/>
</dbReference>
<dbReference type="Proteomes" id="UP000683360">
    <property type="component" value="Unassembled WGS sequence"/>
</dbReference>
<comment type="caution">
    <text evidence="7">The sequence shown here is derived from an EMBL/GenBank/DDBJ whole genome shotgun (WGS) entry which is preliminary data.</text>
</comment>
<dbReference type="EMBL" id="CAJPWZ010002016">
    <property type="protein sequence ID" value="CAG2229044.1"/>
    <property type="molecule type" value="Genomic_DNA"/>
</dbReference>
<sequence>MSAPTNDNMSTDEKDILCEIEATVTTGFEPTAMEEAVEKLNAEVSVSRGRIILKVPISKVKKVLELGCVDNCYVLMTKVSDFKFSEDELESMGRLRELVRSVDWETGLRAWREVFTFKQPINSKPDVIPVELGEPVLSSRIHKPQKGDNVVKKSKRQKMKERMEKKKEERKKFAQNKISSENNVADKDNVTMVTELEDIKNLDKTSERLENSKEEEKVEKKKEDNVQEAETADDTKPDSNTEPMAKRPKLTEYSPDKPAFRVTCHRTGLNHSFDSMGAQSNFGAAVYNYFKWNVSMKEFDIEVMLYIDSDDVRVGLALTRQSLHRRHTIAFGPTTLRPTIAYNMLRLCKIQPGEIICDPMCGSGVIPIQAALYWPEATYLAGEIVRKAVDRTVENVEYVNKLQAEKEKPGIKVQTVKWDATNLPLQDESVTVFITDLPFGVRLGSKKENSSLYPKVLYEMSRVTKLKSGRACFLTQDKKGINQAMQLVSKYWKRSTTVGINMGGLAACVYMMYRNSEVFDKSQPLVIPRFDERSPSKDSKKVSDIE</sequence>
<dbReference type="Gene3D" id="3.40.50.150">
    <property type="entry name" value="Vaccinia Virus protein VP39"/>
    <property type="match status" value="1"/>
</dbReference>
<dbReference type="GO" id="GO:0003723">
    <property type="term" value="F:RNA binding"/>
    <property type="evidence" value="ECO:0007669"/>
    <property type="project" value="UniProtKB-UniRule"/>
</dbReference>
<dbReference type="Pfam" id="PF01170">
    <property type="entry name" value="UPF0020"/>
    <property type="match status" value="1"/>
</dbReference>
<accession>A0A8S3T6F4</accession>
<keyword evidence="8" id="KW-1185">Reference proteome</keyword>
<feature type="region of interest" description="Disordered" evidence="5">
    <location>
        <begin position="144"/>
        <end position="186"/>
    </location>
</feature>
<dbReference type="OrthoDB" id="47730at2759"/>
<feature type="region of interest" description="Disordered" evidence="5">
    <location>
        <begin position="204"/>
        <end position="257"/>
    </location>
</feature>
<evidence type="ECO:0000256" key="3">
    <source>
        <dbReference type="ARBA" id="ARBA00022694"/>
    </source>
</evidence>
<comment type="subcellular location">
    <subcellularLocation>
        <location evidence="1">Cytoplasm</location>
    </subcellularLocation>
</comment>
<dbReference type="PANTHER" id="PTHR14911:SF13">
    <property type="entry name" value="TRNA (GUANINE(6)-N2)-METHYLTRANSFERASE THUMP3"/>
    <property type="match status" value="1"/>
</dbReference>
<dbReference type="InterPro" id="IPR004114">
    <property type="entry name" value="THUMP_dom"/>
</dbReference>
<dbReference type="GO" id="GO:0043527">
    <property type="term" value="C:tRNA methyltransferase complex"/>
    <property type="evidence" value="ECO:0007669"/>
    <property type="project" value="UniProtKB-ARBA"/>
</dbReference>
<evidence type="ECO:0000256" key="4">
    <source>
        <dbReference type="PROSITE-ProRule" id="PRU00529"/>
    </source>
</evidence>
<dbReference type="GO" id="GO:0030488">
    <property type="term" value="P:tRNA methylation"/>
    <property type="evidence" value="ECO:0007669"/>
    <property type="project" value="TreeGrafter"/>
</dbReference>
<dbReference type="CDD" id="cd11715">
    <property type="entry name" value="THUMP_AdoMetMT"/>
    <property type="match status" value="2"/>
</dbReference>
<dbReference type="Gene3D" id="3.30.2130.30">
    <property type="match status" value="1"/>
</dbReference>
<evidence type="ECO:0000259" key="6">
    <source>
        <dbReference type="PROSITE" id="PS51165"/>
    </source>
</evidence>
<feature type="compositionally biased region" description="Basic and acidic residues" evidence="5">
    <location>
        <begin position="204"/>
        <end position="225"/>
    </location>
</feature>
<keyword evidence="2" id="KW-0808">Transferase</keyword>
<dbReference type="AlphaFoldDB" id="A0A8S3T6F4"/>
<dbReference type="GO" id="GO:0016423">
    <property type="term" value="F:tRNA (guanine) methyltransferase activity"/>
    <property type="evidence" value="ECO:0007669"/>
    <property type="project" value="TreeGrafter"/>
</dbReference>
<dbReference type="GO" id="GO:0005737">
    <property type="term" value="C:cytoplasm"/>
    <property type="evidence" value="ECO:0007669"/>
    <property type="project" value="UniProtKB-SubCell"/>
</dbReference>
<dbReference type="FunFam" id="3.40.50.150:FF:000073">
    <property type="entry name" value="THUMP domain containing 3"/>
    <property type="match status" value="1"/>
</dbReference>
<name>A0A8S3T6F4_MYTED</name>
<keyword evidence="2" id="KW-0489">Methyltransferase</keyword>
<reference evidence="7" key="1">
    <citation type="submission" date="2021-03" db="EMBL/GenBank/DDBJ databases">
        <authorList>
            <person name="Bekaert M."/>
        </authorList>
    </citation>
    <scope>NUCLEOTIDE SEQUENCE</scope>
</reference>
<proteinExistence type="predicted"/>
<dbReference type="InterPro" id="IPR000241">
    <property type="entry name" value="RlmKL-like_Mtase"/>
</dbReference>
<evidence type="ECO:0000313" key="7">
    <source>
        <dbReference type="EMBL" id="CAG2229044.1"/>
    </source>
</evidence>
<dbReference type="PROSITE" id="PS51165">
    <property type="entry name" value="THUMP"/>
    <property type="match status" value="1"/>
</dbReference>
<keyword evidence="4" id="KW-0694">RNA-binding</keyword>
<dbReference type="SUPFAM" id="SSF143437">
    <property type="entry name" value="THUMP domain-like"/>
    <property type="match status" value="1"/>
</dbReference>
<evidence type="ECO:0000313" key="8">
    <source>
        <dbReference type="Proteomes" id="UP000683360"/>
    </source>
</evidence>
<dbReference type="PANTHER" id="PTHR14911">
    <property type="entry name" value="THUMP DOMAIN-CONTAINING"/>
    <property type="match status" value="1"/>
</dbReference>
<organism evidence="7 8">
    <name type="scientific">Mytilus edulis</name>
    <name type="common">Blue mussel</name>
    <dbReference type="NCBI Taxonomy" id="6550"/>
    <lineage>
        <taxon>Eukaryota</taxon>
        <taxon>Metazoa</taxon>
        <taxon>Spiralia</taxon>
        <taxon>Lophotrochozoa</taxon>
        <taxon>Mollusca</taxon>
        <taxon>Bivalvia</taxon>
        <taxon>Autobranchia</taxon>
        <taxon>Pteriomorphia</taxon>
        <taxon>Mytilida</taxon>
        <taxon>Mytiloidea</taxon>
        <taxon>Mytilidae</taxon>
        <taxon>Mytilinae</taxon>
        <taxon>Mytilus</taxon>
    </lineage>
</organism>